<dbReference type="InterPro" id="IPR021120">
    <property type="entry name" value="KduI/IolB_isomerase"/>
</dbReference>
<evidence type="ECO:0000256" key="2">
    <source>
        <dbReference type="SAM" id="MobiDB-lite"/>
    </source>
</evidence>
<dbReference type="InterPro" id="IPR014710">
    <property type="entry name" value="RmlC-like_jellyroll"/>
</dbReference>
<dbReference type="EC" id="5.3.1.-" evidence="3"/>
<name>A0A4P6X2A5_HYDPS</name>
<protein>
    <submittedName>
        <fullName evidence="3">5-deoxy-glucuronate isomerase</fullName>
        <ecNumber evidence="3">5.3.1.-</ecNumber>
    </submittedName>
</protein>
<evidence type="ECO:0000313" key="3">
    <source>
        <dbReference type="EMBL" id="QBM27841.1"/>
    </source>
</evidence>
<dbReference type="PANTHER" id="PTHR39193">
    <property type="entry name" value="5-DEOXY-GLUCURONATE ISOMERASE"/>
    <property type="match status" value="1"/>
</dbReference>
<dbReference type="InterPro" id="IPR024203">
    <property type="entry name" value="Deoxy-glucuronate_isom_IolB"/>
</dbReference>
<dbReference type="Proteomes" id="UP000293912">
    <property type="component" value="Chromosome"/>
</dbReference>
<dbReference type="SUPFAM" id="SSF51182">
    <property type="entry name" value="RmlC-like cupins"/>
    <property type="match status" value="1"/>
</dbReference>
<dbReference type="EMBL" id="CP037867">
    <property type="protein sequence ID" value="QBM27841.1"/>
    <property type="molecule type" value="Genomic_DNA"/>
</dbReference>
<feature type="region of interest" description="Disordered" evidence="2">
    <location>
        <begin position="39"/>
        <end position="58"/>
    </location>
</feature>
<dbReference type="InterPro" id="IPR011051">
    <property type="entry name" value="RmlC_Cupin_sf"/>
</dbReference>
<dbReference type="KEGG" id="hpse:HPF_09095"/>
<dbReference type="GO" id="GO:0008880">
    <property type="term" value="F:glucuronate isomerase activity"/>
    <property type="evidence" value="ECO:0007669"/>
    <property type="project" value="InterPro"/>
</dbReference>
<dbReference type="Gene3D" id="2.60.120.10">
    <property type="entry name" value="Jelly Rolls"/>
    <property type="match status" value="1"/>
</dbReference>
<proteinExistence type="predicted"/>
<evidence type="ECO:0000256" key="1">
    <source>
        <dbReference type="ARBA" id="ARBA00023235"/>
    </source>
</evidence>
<dbReference type="PANTHER" id="PTHR39193:SF1">
    <property type="entry name" value="5-DEOXY-GLUCURONATE ISOMERASE"/>
    <property type="match status" value="1"/>
</dbReference>
<sequence length="141" mass="16304">MKRSVRGKGTNTRYVCDILPHDDPTAAHLLVVEVMTPASHSSSYPPHKHDQETPPTETQLEETYYHRLNPPQGFAFQRVYTDDRSLDEACAVEDHDVVMVPRGYHPVVAPHGYDLYYLNVMAGPNRFWVFKNDPQHEWMLK</sequence>
<gene>
    <name evidence="3" type="primary">iolB</name>
    <name evidence="3" type="ORF">HPF_09095</name>
</gene>
<dbReference type="NCBIfam" id="TIGR04378">
    <property type="entry name" value="myo_inos_iolB"/>
    <property type="match status" value="1"/>
</dbReference>
<accession>A0A4P6X2A5</accession>
<dbReference type="AlphaFoldDB" id="A0A4P6X2A5"/>
<dbReference type="Pfam" id="PF04962">
    <property type="entry name" value="KduI"/>
    <property type="match status" value="1"/>
</dbReference>
<dbReference type="GO" id="GO:0019310">
    <property type="term" value="P:inositol catabolic process"/>
    <property type="evidence" value="ECO:0007669"/>
    <property type="project" value="InterPro"/>
</dbReference>
<evidence type="ECO:0000313" key="4">
    <source>
        <dbReference type="Proteomes" id="UP000293912"/>
    </source>
</evidence>
<reference evidence="3 4" key="1">
    <citation type="submission" date="2019-03" db="EMBL/GenBank/DDBJ databases">
        <authorList>
            <person name="Sebastian G."/>
            <person name="Baumann P."/>
            <person name="Ruckert C."/>
            <person name="Kalinowski J."/>
            <person name="Nebel B."/>
            <person name="Takors R."/>
            <person name="Blombach B."/>
        </authorList>
    </citation>
    <scope>NUCLEOTIDE SEQUENCE [LARGE SCALE GENOMIC DNA]</scope>
    <source>
        <strain evidence="3 4">DSM 1084</strain>
    </source>
</reference>
<organism evidence="3 4">
    <name type="scientific">Hydrogenophaga pseudoflava</name>
    <name type="common">Pseudomonas carboxydoflava</name>
    <dbReference type="NCBI Taxonomy" id="47421"/>
    <lineage>
        <taxon>Bacteria</taxon>
        <taxon>Pseudomonadati</taxon>
        <taxon>Pseudomonadota</taxon>
        <taxon>Betaproteobacteria</taxon>
        <taxon>Burkholderiales</taxon>
        <taxon>Comamonadaceae</taxon>
        <taxon>Hydrogenophaga</taxon>
    </lineage>
</organism>
<keyword evidence="4" id="KW-1185">Reference proteome</keyword>
<keyword evidence="1 3" id="KW-0413">Isomerase</keyword>